<sequence>MRRERDQEMLELEVFADQIEKKRYFSPFELSYLSHFPLIYELYQRSMSLFEEWESIGTERETLRLVQCHGRPSPDHLIIDHQRNYRFINMEHTDAGHPAHDIAWMYQSCMEERCFEPVKAYNWIQTYNQHFPFQDADQVLLKSQILYPGRLFSFLKKSQNRKLSSEPSLTFELEQHVGLLEKIKQDMDTWPEDKAT</sequence>
<dbReference type="PANTHER" id="PTHR39179:SF3">
    <property type="entry name" value="COTS-RELATED PROTEIN"/>
    <property type="match status" value="1"/>
</dbReference>
<dbReference type="InterPro" id="IPR011009">
    <property type="entry name" value="Kinase-like_dom_sf"/>
</dbReference>
<keyword evidence="2" id="KW-1185">Reference proteome</keyword>
<accession>A0A3R9WSG0</accession>
<dbReference type="OrthoDB" id="2379727at2"/>
<comment type="caution">
    <text evidence="1">The sequence shown here is derived from an EMBL/GenBank/DDBJ whole genome shotgun (WGS) entry which is preliminary data.</text>
</comment>
<evidence type="ECO:0008006" key="3">
    <source>
        <dbReference type="Google" id="ProtNLM"/>
    </source>
</evidence>
<name>A0A3R9WSG0_9BACI</name>
<evidence type="ECO:0000313" key="2">
    <source>
        <dbReference type="Proteomes" id="UP000275076"/>
    </source>
</evidence>
<dbReference type="Gene3D" id="3.90.1200.10">
    <property type="match status" value="1"/>
</dbReference>
<evidence type="ECO:0000313" key="1">
    <source>
        <dbReference type="EMBL" id="RSL32618.1"/>
    </source>
</evidence>
<proteinExistence type="predicted"/>
<dbReference type="SUPFAM" id="SSF56112">
    <property type="entry name" value="Protein kinase-like (PK-like)"/>
    <property type="match status" value="1"/>
</dbReference>
<dbReference type="EMBL" id="RBVX01000013">
    <property type="protein sequence ID" value="RSL32618.1"/>
    <property type="molecule type" value="Genomic_DNA"/>
</dbReference>
<dbReference type="InterPro" id="IPR047175">
    <property type="entry name" value="CotS-like"/>
</dbReference>
<dbReference type="GO" id="GO:0042601">
    <property type="term" value="C:endospore-forming forespore"/>
    <property type="evidence" value="ECO:0007669"/>
    <property type="project" value="TreeGrafter"/>
</dbReference>
<dbReference type="AlphaFoldDB" id="A0A3R9WSG0"/>
<gene>
    <name evidence="1" type="ORF">D7Z54_14295</name>
</gene>
<organism evidence="1 2">
    <name type="scientific">Salibacterium salarium</name>
    <dbReference type="NCBI Taxonomy" id="284579"/>
    <lineage>
        <taxon>Bacteria</taxon>
        <taxon>Bacillati</taxon>
        <taxon>Bacillota</taxon>
        <taxon>Bacilli</taxon>
        <taxon>Bacillales</taxon>
        <taxon>Bacillaceae</taxon>
    </lineage>
</organism>
<protein>
    <recommendedName>
        <fullName evidence="3">Spore coat protein YsxE</fullName>
    </recommendedName>
</protein>
<dbReference type="PANTHER" id="PTHR39179">
    <property type="entry name" value="SPORE COAT PROTEIN I"/>
    <property type="match status" value="1"/>
</dbReference>
<reference evidence="1 2" key="1">
    <citation type="submission" date="2018-10" db="EMBL/GenBank/DDBJ databases">
        <title>Draft genome sequence of Bacillus salarius IM0101, isolated from a hypersaline soil in Inner Mongolia, China.</title>
        <authorList>
            <person name="Yamprayoonswat W."/>
            <person name="Boonvisut S."/>
            <person name="Jumpathong W."/>
            <person name="Sittihan S."/>
            <person name="Ruangsuj P."/>
            <person name="Wanthongcharoen S."/>
            <person name="Thongpramul N."/>
            <person name="Pimmason S."/>
            <person name="Yu B."/>
            <person name="Yasawong M."/>
        </authorList>
    </citation>
    <scope>NUCLEOTIDE SEQUENCE [LARGE SCALE GENOMIC DNA]</scope>
    <source>
        <strain evidence="1 2">IM0101</strain>
    </source>
</reference>
<dbReference type="Proteomes" id="UP000275076">
    <property type="component" value="Unassembled WGS sequence"/>
</dbReference>
<dbReference type="RefSeq" id="WP_125556538.1">
    <property type="nucleotide sequence ID" value="NZ_RBVX01000013.1"/>
</dbReference>